<feature type="region of interest" description="Disordered" evidence="1">
    <location>
        <begin position="44"/>
        <end position="76"/>
    </location>
</feature>
<proteinExistence type="evidence at transcript level"/>
<name>F2DQU0_HORVV</name>
<feature type="region of interest" description="Disordered" evidence="1">
    <location>
        <begin position="1"/>
        <end position="23"/>
    </location>
</feature>
<sequence length="173" mass="18523">MASVSSPVSARPPFTDRVNRPGLTDLKSSMRALCDSSISCKATRNARVTRRRMQRPRQSGGLSPSQNTRREALRGHGTRVRVRIDGIYLGPPGLEEAVHGVVRGRRAVPPHGVLLALAGQVRPVLVAAGGILCLCRHQIRDQTRTLGARDAQRMATTVVSAVGCSLTVVCASL</sequence>
<dbReference type="EMBL" id="AK366258">
    <property type="protein sequence ID" value="BAJ97461.1"/>
    <property type="molecule type" value="mRNA"/>
</dbReference>
<accession>F2DQU0</accession>
<dbReference type="AlphaFoldDB" id="F2DQU0"/>
<evidence type="ECO:0000256" key="1">
    <source>
        <dbReference type="SAM" id="MobiDB-lite"/>
    </source>
</evidence>
<protein>
    <submittedName>
        <fullName evidence="2">Predicted protein</fullName>
    </submittedName>
</protein>
<reference evidence="2" key="1">
    <citation type="journal article" date="2011" name="Plant Physiol.">
        <title>Comprehensive sequence analysis of 24,783 barley full-length cDNAs derived from 12 clone libraries.</title>
        <authorList>
            <person name="Matsumoto T."/>
            <person name="Tanaka T."/>
            <person name="Sakai H."/>
            <person name="Amano N."/>
            <person name="Kanamori H."/>
            <person name="Kurita K."/>
            <person name="Kikuta A."/>
            <person name="Kamiya K."/>
            <person name="Yamamoto M."/>
            <person name="Ikawa H."/>
            <person name="Fujii N."/>
            <person name="Hori K."/>
            <person name="Itoh T."/>
            <person name="Sato K."/>
        </authorList>
    </citation>
    <scope>NUCLEOTIDE SEQUENCE</scope>
    <source>
        <tissue evidence="2">Shoot and root</tissue>
    </source>
</reference>
<evidence type="ECO:0000313" key="2">
    <source>
        <dbReference type="EMBL" id="BAJ97461.1"/>
    </source>
</evidence>
<feature type="compositionally biased region" description="Low complexity" evidence="1">
    <location>
        <begin position="1"/>
        <end position="13"/>
    </location>
</feature>
<organism evidence="2">
    <name type="scientific">Hordeum vulgare subsp. vulgare</name>
    <name type="common">Domesticated barley</name>
    <dbReference type="NCBI Taxonomy" id="112509"/>
    <lineage>
        <taxon>Eukaryota</taxon>
        <taxon>Viridiplantae</taxon>
        <taxon>Streptophyta</taxon>
        <taxon>Embryophyta</taxon>
        <taxon>Tracheophyta</taxon>
        <taxon>Spermatophyta</taxon>
        <taxon>Magnoliopsida</taxon>
        <taxon>Liliopsida</taxon>
        <taxon>Poales</taxon>
        <taxon>Poaceae</taxon>
        <taxon>BOP clade</taxon>
        <taxon>Pooideae</taxon>
        <taxon>Triticodae</taxon>
        <taxon>Triticeae</taxon>
        <taxon>Hordeinae</taxon>
        <taxon>Hordeum</taxon>
    </lineage>
</organism>